<evidence type="ECO:0000313" key="2">
    <source>
        <dbReference type="Proteomes" id="UP000664521"/>
    </source>
</evidence>
<keyword evidence="2" id="KW-1185">Reference proteome</keyword>
<gene>
    <name evidence="1" type="ORF">HETSPECPRED_009379</name>
</gene>
<sequence>MAFSTAPSSIAASSGSFSPLPAELLILVYSRLPSFQDVFSLASTCHRLQDIWLKNIATIYKPVARAAIPCEKYARILLADQGGPSPESEITTASDVARMIQNMQVVDQAIHQFESKIVSKVRARGHRTEDYYGAGARRHPPYLTRTERPRFIRSYYRFWALLTIDDPVERQSRLQSMSFKQLLYLCEMSWPPKSMGPGEEAIKTPVYPGVTPAQRYQARRALSKLVVDHTESTYRRIHGKEMEAIWVIAMDEGYDNFLVMWDHWQSSLIDVVCSRRSREPPYKKEFHMELWDDSSEEETER</sequence>
<protein>
    <recommendedName>
        <fullName evidence="3">F-box domain-containing protein</fullName>
    </recommendedName>
</protein>
<reference evidence="1" key="1">
    <citation type="submission" date="2021-03" db="EMBL/GenBank/DDBJ databases">
        <authorList>
            <person name="Tagirdzhanova G."/>
        </authorList>
    </citation>
    <scope>NUCLEOTIDE SEQUENCE</scope>
</reference>
<name>A0A8H3G247_9LECA</name>
<dbReference type="OrthoDB" id="5365320at2759"/>
<dbReference type="AlphaFoldDB" id="A0A8H3G247"/>
<dbReference type="SUPFAM" id="SSF81383">
    <property type="entry name" value="F-box domain"/>
    <property type="match status" value="1"/>
</dbReference>
<accession>A0A8H3G247</accession>
<evidence type="ECO:0000313" key="1">
    <source>
        <dbReference type="EMBL" id="CAF9934846.1"/>
    </source>
</evidence>
<dbReference type="EMBL" id="CAJPDS010000078">
    <property type="protein sequence ID" value="CAF9934846.1"/>
    <property type="molecule type" value="Genomic_DNA"/>
</dbReference>
<evidence type="ECO:0008006" key="3">
    <source>
        <dbReference type="Google" id="ProtNLM"/>
    </source>
</evidence>
<comment type="caution">
    <text evidence="1">The sequence shown here is derived from an EMBL/GenBank/DDBJ whole genome shotgun (WGS) entry which is preliminary data.</text>
</comment>
<dbReference type="InterPro" id="IPR036047">
    <property type="entry name" value="F-box-like_dom_sf"/>
</dbReference>
<dbReference type="Proteomes" id="UP000664521">
    <property type="component" value="Unassembled WGS sequence"/>
</dbReference>
<organism evidence="1 2">
    <name type="scientific">Heterodermia speciosa</name>
    <dbReference type="NCBI Taxonomy" id="116794"/>
    <lineage>
        <taxon>Eukaryota</taxon>
        <taxon>Fungi</taxon>
        <taxon>Dikarya</taxon>
        <taxon>Ascomycota</taxon>
        <taxon>Pezizomycotina</taxon>
        <taxon>Lecanoromycetes</taxon>
        <taxon>OSLEUM clade</taxon>
        <taxon>Lecanoromycetidae</taxon>
        <taxon>Caliciales</taxon>
        <taxon>Physciaceae</taxon>
        <taxon>Heterodermia</taxon>
    </lineage>
</organism>
<proteinExistence type="predicted"/>